<evidence type="ECO:0000313" key="7">
    <source>
        <dbReference type="EMBL" id="VDC26405.1"/>
    </source>
</evidence>
<dbReference type="Gene3D" id="3.30.70.1400">
    <property type="entry name" value="Aminomethyltransferase beta-barrel domains"/>
    <property type="match status" value="1"/>
</dbReference>
<accession>A0A3P5WWZ7</accession>
<dbReference type="OrthoDB" id="7156675at2"/>
<dbReference type="InterPro" id="IPR028896">
    <property type="entry name" value="GcvT/YgfZ/DmdA"/>
</dbReference>
<evidence type="ECO:0000256" key="2">
    <source>
        <dbReference type="ARBA" id="ARBA00023002"/>
    </source>
</evidence>
<dbReference type="Pfam" id="PF16350">
    <property type="entry name" value="FAO_M"/>
    <property type="match status" value="1"/>
</dbReference>
<dbReference type="SUPFAM" id="SSF51905">
    <property type="entry name" value="FAD/NAD(P)-binding domain"/>
    <property type="match status" value="1"/>
</dbReference>
<reference evidence="7 8" key="1">
    <citation type="submission" date="2018-11" db="EMBL/GenBank/DDBJ databases">
        <authorList>
            <person name="Criscuolo A."/>
        </authorList>
    </citation>
    <scope>NUCLEOTIDE SEQUENCE [LARGE SCALE GENOMIC DNA]</scope>
    <source>
        <strain evidence="7">ACIP111625</strain>
    </source>
</reference>
<dbReference type="InterPro" id="IPR006222">
    <property type="entry name" value="GCVT_N"/>
</dbReference>
<sequence length="819" mass="89043">MTSQFPTQARIVIIGGGIIGCSVAYHLAAMGETDVVLLERHRLTSGSTWHAAGAIGQLRSSANITRLLGYSVELYDRLEAETGQATGWVRNGSLRLARTDARQAEFERAATTARSFGLQYDFIGPEEVKRMVPVLDLDGVKSAAFVPSDGVGNPSDITMALAKGARMKGARIIEDCRVTGIETEDETVRAVLTDQGRIACEILVNCGGIWAPEIGRMAGVSVPLQPAYHQYFVTGKIDGLPRHMPTIRDPDFLTYFKEDVGGLQIGGYEFNPIAYDVPRIPDGHEFKLMEPDTDHFEPLLLNAMKLVPALGNVGVKAWFNGIEAFTEDGMFILGEAPEVRNYFVGAGFNAFGIASGGGAGRALAEWIIEGEPAFDLWSADIRRFGAHHRSRRTVLARSLEGQAGHYAMGWPHHESSAARPLRRSPLYGALKDRGAVFGAKLGWERPNWFAPAGVAAEDVPSFDHPNWTGHVGHEHRVVREAAGIFDQSSFAKFLIEGPDAEAELQRLCANDMARKPGAVIYTQMLNKRGGIEADVTFCRLGPDRYYMVTGTGYGLHDSTHLRRNLRPGARVGLNEVTSAYATLSVMGPRARDILQPLAEADLSNAAFPFATCQQIFVAGAPVIAVRVTFVGELGWELHVPTEYALTLYEAITKQGAPHGLTDAGYRAIDSLRLEKAYRLWSADIGPDFTPYEAGLGFAVRLNKGADFIGRDALVAAGNRPLTRRLVTLSADPSVVLLGRETIYRDGKRIGWLSSGGLGHTAGRAIGLGYLRAEMGLNGGLADDAALLAGEYELEVRTRRVPAQLHLQPIYDPKGERVRL</sequence>
<dbReference type="GO" id="GO:0102317">
    <property type="term" value="F:4-methylaminobutyrate oxidase (demethylating) activity"/>
    <property type="evidence" value="ECO:0007669"/>
    <property type="project" value="UniProtKB-EC"/>
</dbReference>
<dbReference type="SUPFAM" id="SSF103025">
    <property type="entry name" value="Folate-binding domain"/>
    <property type="match status" value="1"/>
</dbReference>
<dbReference type="PANTHER" id="PTHR43757:SF11">
    <property type="entry name" value="SARCOSINE DEHYDROGENASE"/>
    <property type="match status" value="1"/>
</dbReference>
<dbReference type="SUPFAM" id="SSF101790">
    <property type="entry name" value="Aminomethyltransferase beta-barrel domain"/>
    <property type="match status" value="1"/>
</dbReference>
<evidence type="ECO:0000259" key="5">
    <source>
        <dbReference type="Pfam" id="PF08669"/>
    </source>
</evidence>
<dbReference type="EMBL" id="UXAW01000054">
    <property type="protein sequence ID" value="VDC26405.1"/>
    <property type="molecule type" value="Genomic_DNA"/>
</dbReference>
<dbReference type="InterPro" id="IPR027266">
    <property type="entry name" value="TrmE/GcvT-like"/>
</dbReference>
<evidence type="ECO:0000313" key="8">
    <source>
        <dbReference type="Proteomes" id="UP000277498"/>
    </source>
</evidence>
<feature type="domain" description="FAD dependent oxidoreductase central" evidence="6">
    <location>
        <begin position="369"/>
        <end position="424"/>
    </location>
</feature>
<dbReference type="AlphaFoldDB" id="A0A3P5WWZ7"/>
<organism evidence="7 8">
    <name type="scientific">Pseudogemmobacter humi</name>
    <dbReference type="NCBI Taxonomy" id="2483812"/>
    <lineage>
        <taxon>Bacteria</taxon>
        <taxon>Pseudomonadati</taxon>
        <taxon>Pseudomonadota</taxon>
        <taxon>Alphaproteobacteria</taxon>
        <taxon>Rhodobacterales</taxon>
        <taxon>Paracoccaceae</taxon>
        <taxon>Pseudogemmobacter</taxon>
    </lineage>
</organism>
<dbReference type="Gene3D" id="2.40.30.110">
    <property type="entry name" value="Aminomethyltransferase beta-barrel domains"/>
    <property type="match status" value="1"/>
</dbReference>
<gene>
    <name evidence="7" type="primary">mlr_6</name>
    <name evidence="7" type="ORF">XINFAN_01644</name>
</gene>
<dbReference type="InterPro" id="IPR006076">
    <property type="entry name" value="FAD-dep_OxRdtase"/>
</dbReference>
<comment type="similarity">
    <text evidence="1">Belongs to the GcvT family.</text>
</comment>
<protein>
    <submittedName>
        <fullName evidence="7">4-methylaminobutanoate oxidase (Formaldehyde-forming)</fullName>
        <ecNumber evidence="7">1.5.3.19</ecNumber>
    </submittedName>
</protein>
<dbReference type="PANTHER" id="PTHR43757">
    <property type="entry name" value="AMINOMETHYLTRANSFERASE"/>
    <property type="match status" value="1"/>
</dbReference>
<dbReference type="Proteomes" id="UP000277498">
    <property type="component" value="Unassembled WGS sequence"/>
</dbReference>
<name>A0A3P5WWZ7_9RHOB</name>
<dbReference type="Gene3D" id="3.30.1360.120">
    <property type="entry name" value="Probable tRNA modification gtpase trme, domain 1"/>
    <property type="match status" value="1"/>
</dbReference>
<dbReference type="RefSeq" id="WP_124086062.1">
    <property type="nucleotide sequence ID" value="NZ_UXAW01000054.1"/>
</dbReference>
<keyword evidence="8" id="KW-1185">Reference proteome</keyword>
<evidence type="ECO:0000259" key="4">
    <source>
        <dbReference type="Pfam" id="PF01571"/>
    </source>
</evidence>
<dbReference type="Pfam" id="PF01266">
    <property type="entry name" value="DAO"/>
    <property type="match status" value="1"/>
</dbReference>
<feature type="domain" description="Aminomethyltransferase C-terminal" evidence="5">
    <location>
        <begin position="723"/>
        <end position="811"/>
    </location>
</feature>
<feature type="domain" description="FAD dependent oxidoreductase" evidence="3">
    <location>
        <begin position="10"/>
        <end position="366"/>
    </location>
</feature>
<feature type="domain" description="GCVT N-terminal" evidence="4">
    <location>
        <begin position="426"/>
        <end position="703"/>
    </location>
</feature>
<dbReference type="Gene3D" id="3.30.9.10">
    <property type="entry name" value="D-Amino Acid Oxidase, subunit A, domain 2"/>
    <property type="match status" value="1"/>
</dbReference>
<dbReference type="Gene3D" id="3.50.50.60">
    <property type="entry name" value="FAD/NAD(P)-binding domain"/>
    <property type="match status" value="1"/>
</dbReference>
<keyword evidence="2 7" id="KW-0560">Oxidoreductase</keyword>
<proteinExistence type="inferred from homology"/>
<evidence type="ECO:0000259" key="3">
    <source>
        <dbReference type="Pfam" id="PF01266"/>
    </source>
</evidence>
<dbReference type="InterPro" id="IPR013977">
    <property type="entry name" value="GcvT_C"/>
</dbReference>
<dbReference type="EC" id="1.5.3.19" evidence="7"/>
<dbReference type="InterPro" id="IPR032503">
    <property type="entry name" value="FAO_M"/>
</dbReference>
<dbReference type="InterPro" id="IPR029043">
    <property type="entry name" value="GcvT/YgfZ_C"/>
</dbReference>
<dbReference type="Pfam" id="PF08669">
    <property type="entry name" value="GCV_T_C"/>
    <property type="match status" value="1"/>
</dbReference>
<dbReference type="Pfam" id="PF01571">
    <property type="entry name" value="GCV_T"/>
    <property type="match status" value="1"/>
</dbReference>
<evidence type="ECO:0000256" key="1">
    <source>
        <dbReference type="ARBA" id="ARBA00008609"/>
    </source>
</evidence>
<evidence type="ECO:0000259" key="6">
    <source>
        <dbReference type="Pfam" id="PF16350"/>
    </source>
</evidence>
<dbReference type="InterPro" id="IPR036188">
    <property type="entry name" value="FAD/NAD-bd_sf"/>
</dbReference>
<dbReference type="SUPFAM" id="SSF54373">
    <property type="entry name" value="FAD-linked reductases, C-terminal domain"/>
    <property type="match status" value="1"/>
</dbReference>